<evidence type="ECO:0000256" key="6">
    <source>
        <dbReference type="ARBA" id="ARBA00023014"/>
    </source>
</evidence>
<dbReference type="GO" id="GO:0051539">
    <property type="term" value="F:4 iron, 4 sulfur cluster binding"/>
    <property type="evidence" value="ECO:0007669"/>
    <property type="project" value="UniProtKB-KW"/>
</dbReference>
<dbReference type="InterPro" id="IPR036369">
    <property type="entry name" value="HIPIP_sf"/>
</dbReference>
<dbReference type="PATRIC" id="fig|758793.3.peg.2640"/>
<dbReference type="InterPro" id="IPR006311">
    <property type="entry name" value="TAT_signal"/>
</dbReference>
<dbReference type="Pfam" id="PF01355">
    <property type="entry name" value="HIPIP"/>
    <property type="match status" value="1"/>
</dbReference>
<dbReference type="InterPro" id="IPR000170">
    <property type="entry name" value="High_potential_FeS_prot"/>
</dbReference>
<name>R4WJ60_9BURK</name>
<reference evidence="10 11" key="1">
    <citation type="journal article" date="2013" name="Genome Announc.">
        <title>Complete Genome Sequence of Burkholderia sp. Strain RPE64, Bacterial Symbiont of the Bean Bug Riptortus pedestris.</title>
        <authorList>
            <person name="Shibata T.F."/>
            <person name="Maeda T."/>
            <person name="Nikoh N."/>
            <person name="Yamaguchi K."/>
            <person name="Oshima K."/>
            <person name="Hattori M."/>
            <person name="Nishiyama T."/>
            <person name="Hasebe M."/>
            <person name="Fukatsu T."/>
            <person name="Kikuchi Y."/>
            <person name="Shigenobu S."/>
        </authorList>
    </citation>
    <scope>NUCLEOTIDE SEQUENCE [LARGE SCALE GENOMIC DNA]</scope>
</reference>
<keyword evidence="5 7" id="KW-0408">Iron</keyword>
<dbReference type="KEGG" id="buo:BRPE64_ACDS26350"/>
<dbReference type="Proteomes" id="UP000013966">
    <property type="component" value="Chromosome 1"/>
</dbReference>
<evidence type="ECO:0000256" key="3">
    <source>
        <dbReference type="ARBA" id="ARBA00022723"/>
    </source>
</evidence>
<accession>R4WJ60</accession>
<dbReference type="GO" id="GO:0046872">
    <property type="term" value="F:metal ion binding"/>
    <property type="evidence" value="ECO:0007669"/>
    <property type="project" value="UniProtKB-KW"/>
</dbReference>
<dbReference type="GO" id="GO:0009055">
    <property type="term" value="F:electron transfer activity"/>
    <property type="evidence" value="ECO:0007669"/>
    <property type="project" value="InterPro"/>
</dbReference>
<dbReference type="PROSITE" id="PS51318">
    <property type="entry name" value="TAT"/>
    <property type="match status" value="1"/>
</dbReference>
<comment type="function">
    <text evidence="7">Specific class of high-redox-potential 4Fe-4S ferredoxins. Functions in anaerobic electron transport in most purple and in some other photosynthetic bacteria and in at least one genus (Paracoccus) of halophilic, denitrifying bacteria.</text>
</comment>
<evidence type="ECO:0000259" key="9">
    <source>
        <dbReference type="PROSITE" id="PS51373"/>
    </source>
</evidence>
<evidence type="ECO:0000256" key="7">
    <source>
        <dbReference type="RuleBase" id="RU000620"/>
    </source>
</evidence>
<feature type="domain" description="High potential iron-sulfur proteins family profile" evidence="9">
    <location>
        <begin position="27"/>
        <end position="104"/>
    </location>
</feature>
<dbReference type="Gene3D" id="4.10.490.10">
    <property type="entry name" value="High potential iron-sulphur protein"/>
    <property type="match status" value="1"/>
</dbReference>
<dbReference type="STRING" id="758793.BRPE64_ACDS26350"/>
<proteinExistence type="inferred from homology"/>
<evidence type="ECO:0000256" key="4">
    <source>
        <dbReference type="ARBA" id="ARBA00022982"/>
    </source>
</evidence>
<organism evidence="10 11">
    <name type="scientific">Caballeronia insecticola</name>
    <dbReference type="NCBI Taxonomy" id="758793"/>
    <lineage>
        <taxon>Bacteria</taxon>
        <taxon>Pseudomonadati</taxon>
        <taxon>Pseudomonadota</taxon>
        <taxon>Betaproteobacteria</taxon>
        <taxon>Burkholderiales</taxon>
        <taxon>Burkholderiaceae</taxon>
        <taxon>Caballeronia</taxon>
    </lineage>
</organism>
<dbReference type="OrthoDB" id="5298540at2"/>
<comment type="similarity">
    <text evidence="7">Belongs to the high-potential iron-sulfur protein (HiPIP) family.</text>
</comment>
<keyword evidence="11" id="KW-1185">Reference proteome</keyword>
<evidence type="ECO:0000256" key="1">
    <source>
        <dbReference type="ARBA" id="ARBA00022448"/>
    </source>
</evidence>
<keyword evidence="3 7" id="KW-0479">Metal-binding</keyword>
<evidence type="ECO:0000256" key="5">
    <source>
        <dbReference type="ARBA" id="ARBA00023004"/>
    </source>
</evidence>
<keyword evidence="1 7" id="KW-0813">Transport</keyword>
<dbReference type="AlphaFoldDB" id="R4WJ60"/>
<gene>
    <name evidence="10" type="ORF">BRPE64_ACDS26350</name>
</gene>
<evidence type="ECO:0000313" key="11">
    <source>
        <dbReference type="Proteomes" id="UP000013966"/>
    </source>
</evidence>
<evidence type="ECO:0000256" key="2">
    <source>
        <dbReference type="ARBA" id="ARBA00022485"/>
    </source>
</evidence>
<feature type="signal peptide" evidence="8">
    <location>
        <begin position="1"/>
        <end position="28"/>
    </location>
</feature>
<evidence type="ECO:0000256" key="8">
    <source>
        <dbReference type="SAM" id="SignalP"/>
    </source>
</evidence>
<reference evidence="10 11" key="2">
    <citation type="journal article" date="2018" name="Int. J. Syst. Evol. Microbiol.">
        <title>Burkholderia insecticola sp. nov., a gut symbiotic bacterium of the bean bug Riptortus pedestris.</title>
        <authorList>
            <person name="Takeshita K."/>
            <person name="Tamaki H."/>
            <person name="Ohbayashi T."/>
            <person name="Meng X.-Y."/>
            <person name="Sone T."/>
            <person name="Mitani Y."/>
            <person name="Peeters C."/>
            <person name="Kikuchi Y."/>
            <person name="Vandamme P."/>
        </authorList>
    </citation>
    <scope>NUCLEOTIDE SEQUENCE [LARGE SCALE GENOMIC DNA]</scope>
    <source>
        <strain evidence="10">RPE64</strain>
    </source>
</reference>
<dbReference type="GO" id="GO:0019646">
    <property type="term" value="P:aerobic electron transport chain"/>
    <property type="evidence" value="ECO:0007669"/>
    <property type="project" value="InterPro"/>
</dbReference>
<dbReference type="RefSeq" id="WP_016346526.1">
    <property type="nucleotide sequence ID" value="NC_021287.1"/>
</dbReference>
<dbReference type="HOGENOM" id="CLU_147871_0_0_4"/>
<comment type="subunit">
    <text evidence="7">Homodimer.</text>
</comment>
<keyword evidence="4 7" id="KW-0249">Electron transport</keyword>
<feature type="chain" id="PRO_5004372473" description="High-potential iron-sulfur protein" evidence="8">
    <location>
        <begin position="29"/>
        <end position="104"/>
    </location>
</feature>
<evidence type="ECO:0000313" key="10">
    <source>
        <dbReference type="EMBL" id="BAN24389.1"/>
    </source>
</evidence>
<keyword evidence="2 7" id="KW-0004">4Fe-4S</keyword>
<protein>
    <recommendedName>
        <fullName evidence="7">High-potential iron-sulfur protein</fullName>
        <shortName evidence="7">HiPIP</shortName>
    </recommendedName>
</protein>
<keyword evidence="8" id="KW-0732">Signal</keyword>
<dbReference type="SUPFAM" id="SSF57652">
    <property type="entry name" value="HIPIP (high potential iron protein)"/>
    <property type="match status" value="1"/>
</dbReference>
<keyword evidence="6 7" id="KW-0411">Iron-sulfur</keyword>
<sequence length="104" mass="10996">MKTSRRTFLITSVGVASTIALGTRSALADAPKVDENDPTAQALGYKNDASKVDKAKFAKYAAGQDCGNCQFYQGKASDAFAPCPMFSSKLVASKGWCSAYVKKA</sequence>
<dbReference type="EMBL" id="AP013058">
    <property type="protein sequence ID" value="BAN24389.1"/>
    <property type="molecule type" value="Genomic_DNA"/>
</dbReference>
<dbReference type="PROSITE" id="PS51373">
    <property type="entry name" value="HIPIP"/>
    <property type="match status" value="1"/>
</dbReference>